<comment type="cofactor">
    <cofactor evidence="2">
        <name>Mg(2+)</name>
        <dbReference type="ChEBI" id="CHEBI:18420"/>
    </cofactor>
</comment>
<evidence type="ECO:0000256" key="1">
    <source>
        <dbReference type="ARBA" id="ARBA00001936"/>
    </source>
</evidence>
<keyword evidence="6" id="KW-0479">Metal-binding</keyword>
<dbReference type="GO" id="GO:0005524">
    <property type="term" value="F:ATP binding"/>
    <property type="evidence" value="ECO:0007669"/>
    <property type="project" value="UniProtKB-KW"/>
</dbReference>
<dbReference type="GO" id="GO:0005525">
    <property type="term" value="F:GTP binding"/>
    <property type="evidence" value="ECO:0007669"/>
    <property type="project" value="UniProtKB-KW"/>
</dbReference>
<dbReference type="HOGENOM" id="CLU_053219_0_0_1"/>
<comment type="similarity">
    <text evidence="3">Belongs to the mab-21 family.</text>
</comment>
<dbReference type="InterPro" id="IPR046903">
    <property type="entry name" value="Mab-21-like_nuc_Trfase"/>
</dbReference>
<dbReference type="SMART" id="SM01265">
    <property type="entry name" value="Mab-21"/>
    <property type="match status" value="1"/>
</dbReference>
<accession>T1ISJ6</accession>
<evidence type="ECO:0000259" key="12">
    <source>
        <dbReference type="Pfam" id="PF03281"/>
    </source>
</evidence>
<dbReference type="Gene3D" id="3.30.460.90">
    <property type="match status" value="1"/>
</dbReference>
<reference evidence="15" key="1">
    <citation type="submission" date="2011-05" db="EMBL/GenBank/DDBJ databases">
        <authorList>
            <person name="Richards S.R."/>
            <person name="Qu J."/>
            <person name="Jiang H."/>
            <person name="Jhangiani S.N."/>
            <person name="Agravi P."/>
            <person name="Goodspeed R."/>
            <person name="Gross S."/>
            <person name="Mandapat C."/>
            <person name="Jackson L."/>
            <person name="Mathew T."/>
            <person name="Pu L."/>
            <person name="Thornton R."/>
            <person name="Saada N."/>
            <person name="Wilczek-Boney K.B."/>
            <person name="Lee S."/>
            <person name="Kovar C."/>
            <person name="Wu Y."/>
            <person name="Scherer S.E."/>
            <person name="Worley K.C."/>
            <person name="Muzny D.M."/>
            <person name="Gibbs R."/>
        </authorList>
    </citation>
    <scope>NUCLEOTIDE SEQUENCE</scope>
    <source>
        <strain evidence="15">Brora</strain>
    </source>
</reference>
<dbReference type="PANTHER" id="PTHR10656:SF42">
    <property type="entry name" value="CYCLIC GMP-AMP SYNTHASE-LIKE PROTEIN-RELATED"/>
    <property type="match status" value="1"/>
</dbReference>
<dbReference type="PhylomeDB" id="T1ISJ6"/>
<organism evidence="14 15">
    <name type="scientific">Strigamia maritima</name>
    <name type="common">European centipede</name>
    <name type="synonym">Geophilus maritimus</name>
    <dbReference type="NCBI Taxonomy" id="126957"/>
    <lineage>
        <taxon>Eukaryota</taxon>
        <taxon>Metazoa</taxon>
        <taxon>Ecdysozoa</taxon>
        <taxon>Arthropoda</taxon>
        <taxon>Myriapoda</taxon>
        <taxon>Chilopoda</taxon>
        <taxon>Pleurostigmophora</taxon>
        <taxon>Geophilomorpha</taxon>
        <taxon>Linotaeniidae</taxon>
        <taxon>Strigamia</taxon>
    </lineage>
</organism>
<dbReference type="Pfam" id="PF20266">
    <property type="entry name" value="Mab-21_C"/>
    <property type="match status" value="1"/>
</dbReference>
<proteinExistence type="inferred from homology"/>
<reference evidence="14" key="2">
    <citation type="submission" date="2015-02" db="UniProtKB">
        <authorList>
            <consortium name="EnsemblMetazoa"/>
        </authorList>
    </citation>
    <scope>IDENTIFICATION</scope>
</reference>
<evidence type="ECO:0000256" key="6">
    <source>
        <dbReference type="ARBA" id="ARBA00022723"/>
    </source>
</evidence>
<dbReference type="EnsemblMetazoa" id="SMAR004072-RA">
    <property type="protein sequence ID" value="SMAR004072-PA"/>
    <property type="gene ID" value="SMAR004072"/>
</dbReference>
<dbReference type="InterPro" id="IPR024810">
    <property type="entry name" value="MAB21L/cGLR"/>
</dbReference>
<keyword evidence="11" id="KW-0464">Manganese</keyword>
<keyword evidence="15" id="KW-1185">Reference proteome</keyword>
<evidence type="ECO:0000256" key="4">
    <source>
        <dbReference type="ARBA" id="ARBA00022679"/>
    </source>
</evidence>
<dbReference type="Gene3D" id="1.10.1410.40">
    <property type="match status" value="1"/>
</dbReference>
<feature type="domain" description="Mab-21-like nucleotidyltransferase" evidence="12">
    <location>
        <begin position="72"/>
        <end position="264"/>
    </location>
</feature>
<keyword evidence="9" id="KW-0460">Magnesium</keyword>
<dbReference type="GO" id="GO:0046872">
    <property type="term" value="F:metal ion binding"/>
    <property type="evidence" value="ECO:0007669"/>
    <property type="project" value="UniProtKB-KW"/>
</dbReference>
<dbReference type="EMBL" id="JH431433">
    <property type="status" value="NOT_ANNOTATED_CDS"/>
    <property type="molecule type" value="Genomic_DNA"/>
</dbReference>
<keyword evidence="8" id="KW-0067">ATP-binding</keyword>
<keyword evidence="10" id="KW-0342">GTP-binding</keyword>
<evidence type="ECO:0000256" key="7">
    <source>
        <dbReference type="ARBA" id="ARBA00022741"/>
    </source>
</evidence>
<evidence type="ECO:0000313" key="15">
    <source>
        <dbReference type="Proteomes" id="UP000014500"/>
    </source>
</evidence>
<dbReference type="InterPro" id="IPR046906">
    <property type="entry name" value="Mab-21_HhH/H2TH-like"/>
</dbReference>
<evidence type="ECO:0000256" key="8">
    <source>
        <dbReference type="ARBA" id="ARBA00022840"/>
    </source>
</evidence>
<keyword evidence="4" id="KW-0808">Transferase</keyword>
<evidence type="ECO:0000256" key="9">
    <source>
        <dbReference type="ARBA" id="ARBA00022842"/>
    </source>
</evidence>
<dbReference type="Proteomes" id="UP000014500">
    <property type="component" value="Unassembled WGS sequence"/>
</dbReference>
<dbReference type="GO" id="GO:0016779">
    <property type="term" value="F:nucleotidyltransferase activity"/>
    <property type="evidence" value="ECO:0007669"/>
    <property type="project" value="UniProtKB-KW"/>
</dbReference>
<dbReference type="PANTHER" id="PTHR10656">
    <property type="entry name" value="CELL FATE DETERMINING PROTEIN MAB21-RELATED"/>
    <property type="match status" value="1"/>
</dbReference>
<protein>
    <submittedName>
        <fullName evidence="14">Uncharacterized protein</fullName>
    </submittedName>
</protein>
<keyword evidence="5" id="KW-0548">Nucleotidyltransferase</keyword>
<evidence type="ECO:0000256" key="2">
    <source>
        <dbReference type="ARBA" id="ARBA00001946"/>
    </source>
</evidence>
<evidence type="ECO:0000313" key="14">
    <source>
        <dbReference type="EnsemblMetazoa" id="SMAR004072-PA"/>
    </source>
</evidence>
<evidence type="ECO:0000259" key="13">
    <source>
        <dbReference type="Pfam" id="PF20266"/>
    </source>
</evidence>
<evidence type="ECO:0000256" key="5">
    <source>
        <dbReference type="ARBA" id="ARBA00022695"/>
    </source>
</evidence>
<evidence type="ECO:0000256" key="3">
    <source>
        <dbReference type="ARBA" id="ARBA00008307"/>
    </source>
</evidence>
<dbReference type="eggNOG" id="ENOG502S61H">
    <property type="taxonomic scope" value="Eukaryota"/>
</dbReference>
<name>T1ISJ6_STRMM</name>
<dbReference type="OMA" id="PELNMLD"/>
<evidence type="ECO:0000256" key="11">
    <source>
        <dbReference type="ARBA" id="ARBA00023211"/>
    </source>
</evidence>
<evidence type="ECO:0000256" key="10">
    <source>
        <dbReference type="ARBA" id="ARBA00023134"/>
    </source>
</evidence>
<feature type="domain" description="Mab-21-like HhH/H2TH-like" evidence="13">
    <location>
        <begin position="269"/>
        <end position="348"/>
    </location>
</feature>
<comment type="cofactor">
    <cofactor evidence="1">
        <name>Mn(2+)</name>
        <dbReference type="ChEBI" id="CHEBI:29035"/>
    </cofactor>
</comment>
<dbReference type="Pfam" id="PF03281">
    <property type="entry name" value="Mab-21"/>
    <property type="match status" value="1"/>
</dbReference>
<dbReference type="AlphaFoldDB" id="T1ISJ6"/>
<keyword evidence="7" id="KW-0547">Nucleotide-binding</keyword>
<sequence length="355" mass="40504">MAMATSSSPSTDELKKQLISIVNSDKILLKRQDSAENLAIVEDTVNRLITAMKQVDELFNDMYQRKVYTGSYWDGLRLGSATEFDLNMVLRLPFKEDDVQIIMPPAAPAFLQYHLKRSVMNILSLNNTKWPFQQKLVGFFDKENNLVRGEVQSWIQGVITKALSSPHFQKPAAVKRIATSQSGPAFTLFITIAGGVQIDVDLVPVIDGCYPTPKKIHKSPRFNQLKQVYKDFWFMVPKPYSSKSAKNPDTFWRISFPEAEKNLLPTDGCLKNLIKLFKLLRDAQNWDKLASYFIKTLFLLELDVTPKTNWPQDQIGIIFLKMLGKLKAALETKQLSYYFNRNANLFSASGRQGYI</sequence>